<protein>
    <submittedName>
        <fullName evidence="5">Transcriptional regulator, AsnC family</fullName>
    </submittedName>
</protein>
<dbReference type="InterPro" id="IPR011008">
    <property type="entry name" value="Dimeric_a/b-barrel"/>
</dbReference>
<evidence type="ECO:0000256" key="2">
    <source>
        <dbReference type="ARBA" id="ARBA00023125"/>
    </source>
</evidence>
<dbReference type="RefSeq" id="WP_089746272.1">
    <property type="nucleotide sequence ID" value="NZ_FOGF01000009.1"/>
</dbReference>
<dbReference type="Gene3D" id="1.10.10.10">
    <property type="entry name" value="Winged helix-like DNA-binding domain superfamily/Winged helix DNA-binding domain"/>
    <property type="match status" value="1"/>
</dbReference>
<keyword evidence="2" id="KW-0238">DNA-binding</keyword>
<gene>
    <name evidence="5" type="ORF">SAMN05421767_10916</name>
</gene>
<dbReference type="InterPro" id="IPR019888">
    <property type="entry name" value="Tscrpt_reg_AsnC-like"/>
</dbReference>
<dbReference type="PANTHER" id="PTHR30154">
    <property type="entry name" value="LEUCINE-RESPONSIVE REGULATORY PROTEIN"/>
    <property type="match status" value="1"/>
</dbReference>
<dbReference type="OrthoDB" id="66249at2"/>
<dbReference type="GO" id="GO:0043200">
    <property type="term" value="P:response to amino acid"/>
    <property type="evidence" value="ECO:0007669"/>
    <property type="project" value="TreeGrafter"/>
</dbReference>
<dbReference type="SUPFAM" id="SSF54909">
    <property type="entry name" value="Dimeric alpha+beta barrel"/>
    <property type="match status" value="1"/>
</dbReference>
<dbReference type="InterPro" id="IPR036390">
    <property type="entry name" value="WH_DNA-bd_sf"/>
</dbReference>
<dbReference type="Pfam" id="PF01037">
    <property type="entry name" value="AsnC_trans_reg"/>
    <property type="match status" value="1"/>
</dbReference>
<feature type="domain" description="HTH asnC-type" evidence="4">
    <location>
        <begin position="9"/>
        <end position="82"/>
    </location>
</feature>
<reference evidence="5 6" key="1">
    <citation type="submission" date="2016-10" db="EMBL/GenBank/DDBJ databases">
        <authorList>
            <person name="de Groot N.N."/>
        </authorList>
    </citation>
    <scope>NUCLEOTIDE SEQUENCE [LARGE SCALE GENOMIC DNA]</scope>
    <source>
        <strain evidence="5 6">DSM 15827</strain>
    </source>
</reference>
<dbReference type="AlphaFoldDB" id="A0A1H9JIN9"/>
<evidence type="ECO:0000259" key="4">
    <source>
        <dbReference type="PROSITE" id="PS50956"/>
    </source>
</evidence>
<name>A0A1H9JIN9_9LACT</name>
<organism evidence="5 6">
    <name type="scientific">Granulicatella balaenopterae</name>
    <dbReference type="NCBI Taxonomy" id="137733"/>
    <lineage>
        <taxon>Bacteria</taxon>
        <taxon>Bacillati</taxon>
        <taxon>Bacillota</taxon>
        <taxon>Bacilli</taxon>
        <taxon>Lactobacillales</taxon>
        <taxon>Carnobacteriaceae</taxon>
        <taxon>Granulicatella</taxon>
    </lineage>
</organism>
<dbReference type="InterPro" id="IPR019887">
    <property type="entry name" value="Tscrpt_reg_AsnC/Lrp_C"/>
</dbReference>
<keyword evidence="6" id="KW-1185">Reference proteome</keyword>
<dbReference type="GO" id="GO:0005829">
    <property type="term" value="C:cytosol"/>
    <property type="evidence" value="ECO:0007669"/>
    <property type="project" value="TreeGrafter"/>
</dbReference>
<dbReference type="GO" id="GO:0043565">
    <property type="term" value="F:sequence-specific DNA binding"/>
    <property type="evidence" value="ECO:0007669"/>
    <property type="project" value="InterPro"/>
</dbReference>
<dbReference type="PANTHER" id="PTHR30154:SF34">
    <property type="entry name" value="TRANSCRIPTIONAL REGULATOR AZLB"/>
    <property type="match status" value="1"/>
</dbReference>
<accession>A0A1H9JIN9</accession>
<dbReference type="Gene3D" id="3.30.70.920">
    <property type="match status" value="1"/>
</dbReference>
<evidence type="ECO:0000313" key="6">
    <source>
        <dbReference type="Proteomes" id="UP000198556"/>
    </source>
</evidence>
<keyword evidence="1" id="KW-0805">Transcription regulation</keyword>
<dbReference type="InterPro" id="IPR000485">
    <property type="entry name" value="AsnC-type_HTH_dom"/>
</dbReference>
<dbReference type="PRINTS" id="PR00033">
    <property type="entry name" value="HTHASNC"/>
</dbReference>
<proteinExistence type="predicted"/>
<dbReference type="PROSITE" id="PS50956">
    <property type="entry name" value="HTH_ASNC_2"/>
    <property type="match status" value="1"/>
</dbReference>
<dbReference type="InterPro" id="IPR036388">
    <property type="entry name" value="WH-like_DNA-bd_sf"/>
</dbReference>
<sequence>MKTDINESILKLLEKDSRLTTEEIATLLALEEQEVKERIKDLEERRVICGYHTLVDWEKTDDVNVSAIIELRVNPQRGTGFDRIAEKIYQFPEVDALYLMSGGYDFMVQLKKAPMREIAAFVSNRLSVIDEVQSTATHVVLKHYKDHGTMFTGPKENRRMVVTP</sequence>
<dbReference type="Proteomes" id="UP000198556">
    <property type="component" value="Unassembled WGS sequence"/>
</dbReference>
<dbReference type="Pfam" id="PF13404">
    <property type="entry name" value="HTH_AsnC-type"/>
    <property type="match status" value="1"/>
</dbReference>
<evidence type="ECO:0000256" key="1">
    <source>
        <dbReference type="ARBA" id="ARBA00023015"/>
    </source>
</evidence>
<keyword evidence="3" id="KW-0804">Transcription</keyword>
<dbReference type="STRING" id="137733.SAMN05421767_10916"/>
<evidence type="ECO:0000256" key="3">
    <source>
        <dbReference type="ARBA" id="ARBA00023163"/>
    </source>
</evidence>
<evidence type="ECO:0000313" key="5">
    <source>
        <dbReference type="EMBL" id="SEQ86774.1"/>
    </source>
</evidence>
<dbReference type="EMBL" id="FOGF01000009">
    <property type="protein sequence ID" value="SEQ86774.1"/>
    <property type="molecule type" value="Genomic_DNA"/>
</dbReference>
<dbReference type="SUPFAM" id="SSF46785">
    <property type="entry name" value="Winged helix' DNA-binding domain"/>
    <property type="match status" value="1"/>
</dbReference>
<dbReference type="SMART" id="SM00344">
    <property type="entry name" value="HTH_ASNC"/>
    <property type="match status" value="1"/>
</dbReference>